<dbReference type="VEuPathDB" id="TriTrypDB:BSAL_92400"/>
<gene>
    <name evidence="2" type="ORF">BSAL_92400</name>
</gene>
<feature type="compositionally biased region" description="Acidic residues" evidence="1">
    <location>
        <begin position="149"/>
        <end position="166"/>
    </location>
</feature>
<accession>A0A0S4J501</accession>
<reference evidence="3" key="1">
    <citation type="submission" date="2015-09" db="EMBL/GenBank/DDBJ databases">
        <authorList>
            <consortium name="Pathogen Informatics"/>
        </authorList>
    </citation>
    <scope>NUCLEOTIDE SEQUENCE [LARGE SCALE GENOMIC DNA]</scope>
    <source>
        <strain evidence="3">Lake Konstanz</strain>
    </source>
</reference>
<proteinExistence type="predicted"/>
<feature type="region of interest" description="Disordered" evidence="1">
    <location>
        <begin position="122"/>
        <end position="171"/>
    </location>
</feature>
<evidence type="ECO:0000256" key="1">
    <source>
        <dbReference type="SAM" id="MobiDB-lite"/>
    </source>
</evidence>
<protein>
    <submittedName>
        <fullName evidence="2">Uncharacterized protein</fullName>
    </submittedName>
</protein>
<dbReference type="EMBL" id="CYKH01001274">
    <property type="protein sequence ID" value="CUG86293.1"/>
    <property type="molecule type" value="Genomic_DNA"/>
</dbReference>
<evidence type="ECO:0000313" key="2">
    <source>
        <dbReference type="EMBL" id="CUG86293.1"/>
    </source>
</evidence>
<dbReference type="Proteomes" id="UP000051952">
    <property type="component" value="Unassembled WGS sequence"/>
</dbReference>
<name>A0A0S4J501_BODSA</name>
<dbReference type="OrthoDB" id="10370488at2759"/>
<dbReference type="AlphaFoldDB" id="A0A0S4J501"/>
<organism evidence="2 3">
    <name type="scientific">Bodo saltans</name>
    <name type="common">Flagellated protozoan</name>
    <dbReference type="NCBI Taxonomy" id="75058"/>
    <lineage>
        <taxon>Eukaryota</taxon>
        <taxon>Discoba</taxon>
        <taxon>Euglenozoa</taxon>
        <taxon>Kinetoplastea</taxon>
        <taxon>Metakinetoplastina</taxon>
        <taxon>Eubodonida</taxon>
        <taxon>Bodonidae</taxon>
        <taxon>Bodo</taxon>
    </lineage>
</organism>
<evidence type="ECO:0000313" key="3">
    <source>
        <dbReference type="Proteomes" id="UP000051952"/>
    </source>
</evidence>
<keyword evidence="3" id="KW-1185">Reference proteome</keyword>
<sequence>MSLPSPFRYLEWNAETNGLIVEPALPKTSKRWGLISVDGVSTEELVKTAKTNDGATWLHNFAVMLPNYVLMAAPSQADTFVISGIAHVEVEDLDSHEIEELTVDATEEAFDEAIRSWKHDLDSAAPTKPHTEGQPPQHNFSPMHGMGGDDSDDDYEDVDEEEEEGEEKQQYMEKRQLLDQFAMMLDLTNKMAKKFQLTPTQMRSAFTAAGGVLLTQEEEGVYAKSHDATASFLQTASAASNGQQQCPQQ</sequence>